<feature type="region of interest" description="Disordered" evidence="1">
    <location>
        <begin position="93"/>
        <end position="201"/>
    </location>
</feature>
<protein>
    <submittedName>
        <fullName evidence="2">Uncharacterized protein</fullName>
    </submittedName>
</protein>
<keyword evidence="3" id="KW-1185">Reference proteome</keyword>
<feature type="compositionally biased region" description="Basic and acidic residues" evidence="1">
    <location>
        <begin position="93"/>
        <end position="134"/>
    </location>
</feature>
<sequence>MKIEFSAAAPTAIGLVSVVILVSPQVHAAAIRSAMIPSATFLEDPGIPSTTTITPSTPTLLNTFSEMSPCSNTAGVIHTSTMMIAREFHFLSPRREEKSVTNPKKDDKGSKAPPKAEDAAEIEKKKQIEWERTQRKLQSKGPQKKVTKPQKETKIEEDGKNKKILMNPFVNPVINNALNGGTGQSFNAPSFRKPGNSKTKN</sequence>
<dbReference type="EMBL" id="MU790600">
    <property type="protein sequence ID" value="KAJ3996809.1"/>
    <property type="molecule type" value="Genomic_DNA"/>
</dbReference>
<accession>A0ABQ8QE44</accession>
<dbReference type="Proteomes" id="UP001163828">
    <property type="component" value="Unassembled WGS sequence"/>
</dbReference>
<evidence type="ECO:0000313" key="3">
    <source>
        <dbReference type="Proteomes" id="UP001163828"/>
    </source>
</evidence>
<comment type="caution">
    <text evidence="2">The sequence shown here is derived from an EMBL/GenBank/DDBJ whole genome shotgun (WGS) entry which is preliminary data.</text>
</comment>
<feature type="compositionally biased region" description="Polar residues" evidence="1">
    <location>
        <begin position="173"/>
        <end position="188"/>
    </location>
</feature>
<feature type="compositionally biased region" description="Basic and acidic residues" evidence="1">
    <location>
        <begin position="149"/>
        <end position="161"/>
    </location>
</feature>
<organism evidence="2 3">
    <name type="scientific">Lentinula boryana</name>
    <dbReference type="NCBI Taxonomy" id="40481"/>
    <lineage>
        <taxon>Eukaryota</taxon>
        <taxon>Fungi</taxon>
        <taxon>Dikarya</taxon>
        <taxon>Basidiomycota</taxon>
        <taxon>Agaricomycotina</taxon>
        <taxon>Agaricomycetes</taxon>
        <taxon>Agaricomycetidae</taxon>
        <taxon>Agaricales</taxon>
        <taxon>Marasmiineae</taxon>
        <taxon>Omphalotaceae</taxon>
        <taxon>Lentinula</taxon>
    </lineage>
</organism>
<evidence type="ECO:0000256" key="1">
    <source>
        <dbReference type="SAM" id="MobiDB-lite"/>
    </source>
</evidence>
<feature type="compositionally biased region" description="Basic residues" evidence="1">
    <location>
        <begin position="135"/>
        <end position="148"/>
    </location>
</feature>
<evidence type="ECO:0000313" key="2">
    <source>
        <dbReference type="EMBL" id="KAJ3996809.1"/>
    </source>
</evidence>
<name>A0ABQ8QE44_9AGAR</name>
<proteinExistence type="predicted"/>
<reference evidence="2" key="1">
    <citation type="submission" date="2022-08" db="EMBL/GenBank/DDBJ databases">
        <authorList>
            <consortium name="DOE Joint Genome Institute"/>
            <person name="Min B."/>
            <person name="Riley R."/>
            <person name="Sierra-Patev S."/>
            <person name="Naranjo-Ortiz M."/>
            <person name="Looney B."/>
            <person name="Konkel Z."/>
            <person name="Slot J.C."/>
            <person name="Sakamoto Y."/>
            <person name="Steenwyk J.L."/>
            <person name="Rokas A."/>
            <person name="Carro J."/>
            <person name="Camarero S."/>
            <person name="Ferreira P."/>
            <person name="Molpeceres G."/>
            <person name="Ruiz-Duenas F.J."/>
            <person name="Serrano A."/>
            <person name="Henrissat B."/>
            <person name="Drula E."/>
            <person name="Hughes K.W."/>
            <person name="Mata J.L."/>
            <person name="Ishikawa N.K."/>
            <person name="Vargas-Isla R."/>
            <person name="Ushijima S."/>
            <person name="Smith C.A."/>
            <person name="Ahrendt S."/>
            <person name="Andreopoulos W."/>
            <person name="He G."/>
            <person name="Labutti K."/>
            <person name="Lipzen A."/>
            <person name="Ng V."/>
            <person name="Sandor L."/>
            <person name="Barry K."/>
            <person name="Martinez A.T."/>
            <person name="Xiao Y."/>
            <person name="Gibbons J.G."/>
            <person name="Terashima K."/>
            <person name="Hibbett D.S."/>
            <person name="Grigoriev I.V."/>
        </authorList>
    </citation>
    <scope>NUCLEOTIDE SEQUENCE</scope>
    <source>
        <strain evidence="2">TFB10827</strain>
    </source>
</reference>
<gene>
    <name evidence="2" type="ORF">F5050DRAFT_1711773</name>
</gene>